<evidence type="ECO:0000256" key="1">
    <source>
        <dbReference type="SAM" id="MobiDB-lite"/>
    </source>
</evidence>
<evidence type="ECO:0000313" key="4">
    <source>
        <dbReference type="Proteomes" id="UP000826195"/>
    </source>
</evidence>
<evidence type="ECO:0000313" key="3">
    <source>
        <dbReference type="EMBL" id="KAH0568915.1"/>
    </source>
</evidence>
<feature type="domain" description="Voltage-dependent calcium channel alpha-2/delta subunit conserved region" evidence="2">
    <location>
        <begin position="13"/>
        <end position="256"/>
    </location>
</feature>
<sequence length="436" mass="48623">MALLHSQGKGRFDVVRSFIATRSGLFRWHDHQDNKETEDEPHFADMNKRAMDTSWYKRAAEQHAVEPESFVFSVPFNAAEMTEPLVTATHAVFFEGKNQHKAPAAVVGIQLQHSSLSSHFMNITSTCTSCKKNCASQDLDCYILDNSGFIIISENNEHTGKFFGEIDGTIMDSLVQDRIYRKVTVVDYQGRCPPQESHLSSAPRTVSGSIIKTIVTSFNLIWSSVINLNIYDAISPAFAWPNDANSDDVDIKSDDETNSYESKNLSEEPVAGSDKAPSFPAVASPPTVPPASHATSAQYTINKVRPCEKKTDLYILQPERLNTSGQSNPLKGKLTNCHVTGCERPFSVQKILHTNLILLVVDTLCPCGSKQLSIEPVEAVNEPGVCSTRRERLYRRRPPKCINYHPEEMEIKYCGSAKKFYLSYGLIVALLSIYFT</sequence>
<gene>
    <name evidence="3" type="ORF">KQX54_021613</name>
</gene>
<dbReference type="EMBL" id="JAHXZJ010000001">
    <property type="protein sequence ID" value="KAH0568915.1"/>
    <property type="molecule type" value="Genomic_DNA"/>
</dbReference>
<dbReference type="GO" id="GO:0005245">
    <property type="term" value="F:voltage-gated calcium channel activity"/>
    <property type="evidence" value="ECO:0007669"/>
    <property type="project" value="TreeGrafter"/>
</dbReference>
<dbReference type="GO" id="GO:0005891">
    <property type="term" value="C:voltage-gated calcium channel complex"/>
    <property type="evidence" value="ECO:0007669"/>
    <property type="project" value="TreeGrafter"/>
</dbReference>
<reference evidence="3 4" key="1">
    <citation type="journal article" date="2021" name="J. Hered.">
        <title>A chromosome-level genome assembly of the parasitoid wasp, Cotesia glomerata (Hymenoptera: Braconidae).</title>
        <authorList>
            <person name="Pinto B.J."/>
            <person name="Weis J.J."/>
            <person name="Gamble T."/>
            <person name="Ode P.J."/>
            <person name="Paul R."/>
            <person name="Zaspel J.M."/>
        </authorList>
    </citation>
    <scope>NUCLEOTIDE SEQUENCE [LARGE SCALE GENOMIC DNA]</scope>
    <source>
        <strain evidence="3">CgM1</strain>
    </source>
</reference>
<dbReference type="PANTHER" id="PTHR10166:SF37">
    <property type="entry name" value="STOLID, ISOFORM H"/>
    <property type="match status" value="1"/>
</dbReference>
<feature type="region of interest" description="Disordered" evidence="1">
    <location>
        <begin position="249"/>
        <end position="295"/>
    </location>
</feature>
<name>A0AAV7J754_COTGL</name>
<protein>
    <recommendedName>
        <fullName evidence="2">Voltage-dependent calcium channel alpha-2/delta subunit conserved region domain-containing protein</fullName>
    </recommendedName>
</protein>
<accession>A0AAV7J754</accession>
<dbReference type="PANTHER" id="PTHR10166">
    <property type="entry name" value="VOLTAGE-DEPENDENT CALCIUM CHANNEL SUBUNIT ALPHA-2/DELTA-RELATED"/>
    <property type="match status" value="1"/>
</dbReference>
<evidence type="ECO:0000259" key="2">
    <source>
        <dbReference type="Pfam" id="PF08473"/>
    </source>
</evidence>
<dbReference type="AlphaFoldDB" id="A0AAV7J754"/>
<keyword evidence="4" id="KW-1185">Reference proteome</keyword>
<organism evidence="3 4">
    <name type="scientific">Cotesia glomerata</name>
    <name type="common">Lepidopteran parasitic wasp</name>
    <name type="synonym">Apanteles glomeratus</name>
    <dbReference type="NCBI Taxonomy" id="32391"/>
    <lineage>
        <taxon>Eukaryota</taxon>
        <taxon>Metazoa</taxon>
        <taxon>Ecdysozoa</taxon>
        <taxon>Arthropoda</taxon>
        <taxon>Hexapoda</taxon>
        <taxon>Insecta</taxon>
        <taxon>Pterygota</taxon>
        <taxon>Neoptera</taxon>
        <taxon>Endopterygota</taxon>
        <taxon>Hymenoptera</taxon>
        <taxon>Apocrita</taxon>
        <taxon>Ichneumonoidea</taxon>
        <taxon>Braconidae</taxon>
        <taxon>Microgastrinae</taxon>
        <taxon>Cotesia</taxon>
    </lineage>
</organism>
<comment type="caution">
    <text evidence="3">The sequence shown here is derived from an EMBL/GenBank/DDBJ whole genome shotgun (WGS) entry which is preliminary data.</text>
</comment>
<dbReference type="InterPro" id="IPR051173">
    <property type="entry name" value="Ca_channel_alpha-2/delta"/>
</dbReference>
<dbReference type="Pfam" id="PF08473">
    <property type="entry name" value="VGCC_alpha2"/>
    <property type="match status" value="2"/>
</dbReference>
<feature type="compositionally biased region" description="Low complexity" evidence="1">
    <location>
        <begin position="276"/>
        <end position="295"/>
    </location>
</feature>
<dbReference type="Proteomes" id="UP000826195">
    <property type="component" value="Unassembled WGS sequence"/>
</dbReference>
<proteinExistence type="predicted"/>
<feature type="domain" description="Voltage-dependent calcium channel alpha-2/delta subunit conserved region" evidence="2">
    <location>
        <begin position="339"/>
        <end position="409"/>
    </location>
</feature>
<dbReference type="InterPro" id="IPR013680">
    <property type="entry name" value="VDCC_a2/dsu"/>
</dbReference>